<keyword evidence="2 5" id="KW-0808">Transferase</keyword>
<evidence type="ECO:0000256" key="1">
    <source>
        <dbReference type="ARBA" id="ARBA00022603"/>
    </source>
</evidence>
<evidence type="ECO:0000259" key="4">
    <source>
        <dbReference type="Pfam" id="PF13649"/>
    </source>
</evidence>
<accession>A0A4V3D840</accession>
<dbReference type="Gene3D" id="3.40.50.150">
    <property type="entry name" value="Vaccinia Virus protein VP39"/>
    <property type="match status" value="1"/>
</dbReference>
<feature type="domain" description="Methyltransferase" evidence="4">
    <location>
        <begin position="62"/>
        <end position="153"/>
    </location>
</feature>
<dbReference type="PANTHER" id="PTHR43861:SF1">
    <property type="entry name" value="TRANS-ACONITATE 2-METHYLTRANSFERASE"/>
    <property type="match status" value="1"/>
</dbReference>
<evidence type="ECO:0000256" key="3">
    <source>
        <dbReference type="SAM" id="MobiDB-lite"/>
    </source>
</evidence>
<evidence type="ECO:0000313" key="6">
    <source>
        <dbReference type="Proteomes" id="UP000295281"/>
    </source>
</evidence>
<feature type="region of interest" description="Disordered" evidence="3">
    <location>
        <begin position="1"/>
        <end position="23"/>
    </location>
</feature>
<dbReference type="CDD" id="cd02440">
    <property type="entry name" value="AdoMet_MTases"/>
    <property type="match status" value="1"/>
</dbReference>
<protein>
    <submittedName>
        <fullName evidence="5">Methyltransferase family protein</fullName>
    </submittedName>
</protein>
<keyword evidence="1 5" id="KW-0489">Methyltransferase</keyword>
<dbReference type="EMBL" id="SNYN01000013">
    <property type="protein sequence ID" value="TDQ50257.1"/>
    <property type="molecule type" value="Genomic_DNA"/>
</dbReference>
<evidence type="ECO:0000256" key="2">
    <source>
        <dbReference type="ARBA" id="ARBA00022679"/>
    </source>
</evidence>
<dbReference type="OrthoDB" id="9765084at2"/>
<evidence type="ECO:0000313" key="5">
    <source>
        <dbReference type="EMBL" id="TDQ50257.1"/>
    </source>
</evidence>
<dbReference type="InterPro" id="IPR029063">
    <property type="entry name" value="SAM-dependent_MTases_sf"/>
</dbReference>
<gene>
    <name evidence="5" type="ORF">EV190_11326</name>
</gene>
<dbReference type="SUPFAM" id="SSF53335">
    <property type="entry name" value="S-adenosyl-L-methionine-dependent methyltransferases"/>
    <property type="match status" value="1"/>
</dbReference>
<comment type="caution">
    <text evidence="5">The sequence shown here is derived from an EMBL/GenBank/DDBJ whole genome shotgun (WGS) entry which is preliminary data.</text>
</comment>
<dbReference type="PANTHER" id="PTHR43861">
    <property type="entry name" value="TRANS-ACONITATE 2-METHYLTRANSFERASE-RELATED"/>
    <property type="match status" value="1"/>
</dbReference>
<dbReference type="InterPro" id="IPR041698">
    <property type="entry name" value="Methyltransf_25"/>
</dbReference>
<keyword evidence="6" id="KW-1185">Reference proteome</keyword>
<organism evidence="5 6">
    <name type="scientific">Actinorugispora endophytica</name>
    <dbReference type="NCBI Taxonomy" id="1605990"/>
    <lineage>
        <taxon>Bacteria</taxon>
        <taxon>Bacillati</taxon>
        <taxon>Actinomycetota</taxon>
        <taxon>Actinomycetes</taxon>
        <taxon>Streptosporangiales</taxon>
        <taxon>Nocardiopsidaceae</taxon>
        <taxon>Actinorugispora</taxon>
    </lineage>
</organism>
<reference evidence="5 6" key="1">
    <citation type="submission" date="2019-03" db="EMBL/GenBank/DDBJ databases">
        <title>Genomic Encyclopedia of Type Strains, Phase IV (KMG-IV): sequencing the most valuable type-strain genomes for metagenomic binning, comparative biology and taxonomic classification.</title>
        <authorList>
            <person name="Goeker M."/>
        </authorList>
    </citation>
    <scope>NUCLEOTIDE SEQUENCE [LARGE SCALE GENOMIC DNA]</scope>
    <source>
        <strain evidence="5 6">DSM 46770</strain>
    </source>
</reference>
<dbReference type="Proteomes" id="UP000295281">
    <property type="component" value="Unassembled WGS sequence"/>
</dbReference>
<dbReference type="AlphaFoldDB" id="A0A4V3D840"/>
<sequence>MGGNEADITKPDADRAWTERETSQATAYDDIGDRYDDAFPHKEGQVECVDLLLGKLPPGARVLDVGCGTGLPTSRQLADAGCEVTGIDISPGMLDIARRNVPKARFLRFDMIDLAAERDRYDAVVAFFSLLHLPRARIPDALESIHRVLVPGGRFCLAMVEADVDDLLIPFLGHQVRVTGYFRDELRSVLGAAGFAIEDETARSYAPSSTQAQAEVQLFLTCRRVG</sequence>
<proteinExistence type="predicted"/>
<feature type="compositionally biased region" description="Basic and acidic residues" evidence="3">
    <location>
        <begin position="7"/>
        <end position="22"/>
    </location>
</feature>
<dbReference type="GO" id="GO:0032259">
    <property type="term" value="P:methylation"/>
    <property type="evidence" value="ECO:0007669"/>
    <property type="project" value="UniProtKB-KW"/>
</dbReference>
<dbReference type="RefSeq" id="WP_133742299.1">
    <property type="nucleotide sequence ID" value="NZ_SNYN01000013.1"/>
</dbReference>
<dbReference type="Pfam" id="PF13649">
    <property type="entry name" value="Methyltransf_25"/>
    <property type="match status" value="1"/>
</dbReference>
<name>A0A4V3D840_9ACTN</name>
<dbReference type="GO" id="GO:0008168">
    <property type="term" value="F:methyltransferase activity"/>
    <property type="evidence" value="ECO:0007669"/>
    <property type="project" value="UniProtKB-KW"/>
</dbReference>